<organism evidence="1 2">
    <name type="scientific">Thermomonospora curvata (strain ATCC 19995 / DSM 43183 / JCM 3096 / KCTC 9072 / NBRC 15933 / NCIMB 10081 / Henssen B9)</name>
    <dbReference type="NCBI Taxonomy" id="471852"/>
    <lineage>
        <taxon>Bacteria</taxon>
        <taxon>Bacillati</taxon>
        <taxon>Actinomycetota</taxon>
        <taxon>Actinomycetes</taxon>
        <taxon>Streptosporangiales</taxon>
        <taxon>Thermomonosporaceae</taxon>
        <taxon>Thermomonospora</taxon>
    </lineage>
</organism>
<evidence type="ECO:0000313" key="2">
    <source>
        <dbReference type="Proteomes" id="UP000001918"/>
    </source>
</evidence>
<dbReference type="KEGG" id="tcu:Tcur_4873"/>
<evidence type="ECO:0000313" key="1">
    <source>
        <dbReference type="EMBL" id="ACZ00391.1"/>
    </source>
</evidence>
<dbReference type="EMBL" id="CP001738">
    <property type="protein sequence ID" value="ACZ00391.1"/>
    <property type="molecule type" value="Genomic_DNA"/>
</dbReference>
<reference evidence="1 2" key="1">
    <citation type="journal article" date="2011" name="Stand. Genomic Sci.">
        <title>Complete genome sequence of Thermomonospora curvata type strain (B9).</title>
        <authorList>
            <person name="Chertkov O."/>
            <person name="Sikorski J."/>
            <person name="Nolan M."/>
            <person name="Lapidus A."/>
            <person name="Lucas S."/>
            <person name="Del Rio T.G."/>
            <person name="Tice H."/>
            <person name="Cheng J.F."/>
            <person name="Goodwin L."/>
            <person name="Pitluck S."/>
            <person name="Liolios K."/>
            <person name="Ivanova N."/>
            <person name="Mavromatis K."/>
            <person name="Mikhailova N."/>
            <person name="Ovchinnikova G."/>
            <person name="Pati A."/>
            <person name="Chen A."/>
            <person name="Palaniappan K."/>
            <person name="Djao O.D."/>
            <person name="Land M."/>
            <person name="Hauser L."/>
            <person name="Chang Y.J."/>
            <person name="Jeffries C.D."/>
            <person name="Brettin T."/>
            <person name="Han C."/>
            <person name="Detter J.C."/>
            <person name="Rohde M."/>
            <person name="Goker M."/>
            <person name="Woyke T."/>
            <person name="Bristow J."/>
            <person name="Eisen J.A."/>
            <person name="Markowitz V."/>
            <person name="Hugenholtz P."/>
            <person name="Klenk H.P."/>
            <person name="Kyrpides N.C."/>
        </authorList>
    </citation>
    <scope>NUCLEOTIDE SEQUENCE [LARGE SCALE GENOMIC DNA]</scope>
    <source>
        <strain evidence="2">ATCC 19995 / DSM 43183 / JCM 3096 / KCTC 9072 / NBRC 15933 / NCIMB 10081 / Henssen B9</strain>
    </source>
</reference>
<dbReference type="Proteomes" id="UP000001918">
    <property type="component" value="Chromosome"/>
</dbReference>
<protein>
    <submittedName>
        <fullName evidence="1">Uncharacterized protein</fullName>
    </submittedName>
</protein>
<proteinExistence type="predicted"/>
<sequence length="66" mass="7031">MDVAPFGQACEAIVHADSPVPAVVRAQNGSWWCALHWWPIALAVLQGGYRIVYSQAAWARLGPGGG</sequence>
<keyword evidence="2" id="KW-1185">Reference proteome</keyword>
<dbReference type="OrthoDB" id="3548944at2"/>
<dbReference type="RefSeq" id="WP_012855172.1">
    <property type="nucleotide sequence ID" value="NC_013510.1"/>
</dbReference>
<accession>D1A876</accession>
<gene>
    <name evidence="1" type="ordered locus">Tcur_4873</name>
</gene>
<dbReference type="AlphaFoldDB" id="D1A876"/>
<dbReference type="HOGENOM" id="CLU_196899_0_0_11"/>
<name>D1A876_THECD</name>